<evidence type="ECO:0000313" key="2">
    <source>
        <dbReference type="Proteomes" id="UP000290819"/>
    </source>
</evidence>
<dbReference type="OrthoDB" id="8128823at2"/>
<keyword evidence="2" id="KW-1185">Reference proteome</keyword>
<dbReference type="EMBL" id="MZXW01000057">
    <property type="protein sequence ID" value="RXT33388.1"/>
    <property type="molecule type" value="Genomic_DNA"/>
</dbReference>
<accession>A0A4Q1UFL4</accession>
<gene>
    <name evidence="1" type="ORF">B5V03_40100</name>
</gene>
<sequence>MTERRRVKQTYSLEERLAELATRYKEQASALPAGAEREALLRKARLANTGAHISDWLSSPGLQSPN</sequence>
<evidence type="ECO:0000313" key="1">
    <source>
        <dbReference type="EMBL" id="RXT33388.1"/>
    </source>
</evidence>
<dbReference type="Proteomes" id="UP000290819">
    <property type="component" value="Unassembled WGS sequence"/>
</dbReference>
<dbReference type="AlphaFoldDB" id="A0A4Q1UFL4"/>
<proteinExistence type="predicted"/>
<name>A0A4Q1UFL4_9BRAD</name>
<reference evidence="1 2" key="1">
    <citation type="submission" date="2017-03" db="EMBL/GenBank/DDBJ databases">
        <authorList>
            <person name="Safronova V.I."/>
            <person name="Sazanova A.L."/>
            <person name="Chirak E.R."/>
        </authorList>
    </citation>
    <scope>NUCLEOTIDE SEQUENCE [LARGE SCALE GENOMIC DNA]</scope>
    <source>
        <strain evidence="1 2">Opo-243</strain>
    </source>
</reference>
<organism evidence="1 2">
    <name type="scientific">Bradyrhizobium betae</name>
    <dbReference type="NCBI Taxonomy" id="244734"/>
    <lineage>
        <taxon>Bacteria</taxon>
        <taxon>Pseudomonadati</taxon>
        <taxon>Pseudomonadota</taxon>
        <taxon>Alphaproteobacteria</taxon>
        <taxon>Hyphomicrobiales</taxon>
        <taxon>Nitrobacteraceae</taxon>
        <taxon>Bradyrhizobium</taxon>
    </lineage>
</organism>
<comment type="caution">
    <text evidence="1">The sequence shown here is derived from an EMBL/GenBank/DDBJ whole genome shotgun (WGS) entry which is preliminary data.</text>
</comment>
<protein>
    <submittedName>
        <fullName evidence="1">Uncharacterized protein</fullName>
    </submittedName>
</protein>